<dbReference type="InterPro" id="IPR001387">
    <property type="entry name" value="Cro/C1-type_HTH"/>
</dbReference>
<feature type="transmembrane region" description="Helical" evidence="2">
    <location>
        <begin position="113"/>
        <end position="133"/>
    </location>
</feature>
<dbReference type="EMBL" id="JXYA01000023">
    <property type="protein sequence ID" value="KJZ08947.1"/>
    <property type="molecule type" value="Genomic_DNA"/>
</dbReference>
<feature type="compositionally biased region" description="Polar residues" evidence="1">
    <location>
        <begin position="225"/>
        <end position="236"/>
    </location>
</feature>
<dbReference type="Pfam" id="PF13464">
    <property type="entry name" value="RodZ_C"/>
    <property type="match status" value="1"/>
</dbReference>
<proteinExistence type="predicted"/>
<reference evidence="4 5" key="1">
    <citation type="journal article" date="2015" name="BMC Genomics">
        <title>Genome mining reveals unlocked bioactive potential of marine Gram-negative bacteria.</title>
        <authorList>
            <person name="Machado H."/>
            <person name="Sonnenschein E.C."/>
            <person name="Melchiorsen J."/>
            <person name="Gram L."/>
        </authorList>
    </citation>
    <scope>NUCLEOTIDE SEQUENCE [LARGE SCALE GENOMIC DNA]</scope>
    <source>
        <strain evidence="4 5">S2471</strain>
    </source>
</reference>
<gene>
    <name evidence="4" type="ORF">TW77_11230</name>
</gene>
<dbReference type="InterPro" id="IPR010982">
    <property type="entry name" value="Lambda_DNA-bd_dom_sf"/>
</dbReference>
<evidence type="ECO:0000256" key="1">
    <source>
        <dbReference type="SAM" id="MobiDB-lite"/>
    </source>
</evidence>
<comment type="caution">
    <text evidence="4">The sequence shown here is derived from an EMBL/GenBank/DDBJ whole genome shotgun (WGS) entry which is preliminary data.</text>
</comment>
<dbReference type="PATRIC" id="fig|43658.5.peg.2373"/>
<dbReference type="GO" id="GO:0003677">
    <property type="term" value="F:DNA binding"/>
    <property type="evidence" value="ECO:0007669"/>
    <property type="project" value="InterPro"/>
</dbReference>
<dbReference type="InterPro" id="IPR025194">
    <property type="entry name" value="RodZ-like_C"/>
</dbReference>
<dbReference type="Proteomes" id="UP000033452">
    <property type="component" value="Unassembled WGS sequence"/>
</dbReference>
<dbReference type="Gene3D" id="1.10.260.40">
    <property type="entry name" value="lambda repressor-like DNA-binding domains"/>
    <property type="match status" value="1"/>
</dbReference>
<dbReference type="AlphaFoldDB" id="A0A0F4QQR3"/>
<accession>A0A0F4QQR3</accession>
<dbReference type="OrthoDB" id="9790252at2"/>
<dbReference type="Pfam" id="PF13413">
    <property type="entry name" value="HTH_25"/>
    <property type="match status" value="1"/>
</dbReference>
<organism evidence="4 5">
    <name type="scientific">Pseudoalteromonas rubra</name>
    <dbReference type="NCBI Taxonomy" id="43658"/>
    <lineage>
        <taxon>Bacteria</taxon>
        <taxon>Pseudomonadati</taxon>
        <taxon>Pseudomonadota</taxon>
        <taxon>Gammaproteobacteria</taxon>
        <taxon>Alteromonadales</taxon>
        <taxon>Pseudoalteromonadaceae</taxon>
        <taxon>Pseudoalteromonas</taxon>
    </lineage>
</organism>
<dbReference type="SUPFAM" id="SSF47413">
    <property type="entry name" value="lambda repressor-like DNA-binding domains"/>
    <property type="match status" value="1"/>
</dbReference>
<keyword evidence="2" id="KW-0472">Membrane</keyword>
<keyword evidence="2" id="KW-1133">Transmembrane helix</keyword>
<keyword evidence="2" id="KW-0812">Transmembrane</keyword>
<dbReference type="PANTHER" id="PTHR34475">
    <property type="match status" value="1"/>
</dbReference>
<sequence>MNEAEIDTDNSSDLLSLGQTLAKARHEQGVSFEEISARLKLSETQINKLEQDDYHKLGPETFVRGYIKSYCGLLGLDAQQTLKLYQSPVVPEQKGKMKSFSRRTEKEAHDNRLMWVSYAVLIVVIGSSAIWFWQNSSSQSEITPGDVLDIPQASVTTDNVQRPAPSTLNAERSVAASDTSVADISGPDNAPQSAPETAEPSVEALPSTVVQTPEAQPEALPELAQTPTTQRGNTSDVQVTPAAETVSDDTQSELAQSTIVMVFKEDSWVEIFDASQERVAFGVKKAGYTMTVSGQAPFSVVLGKHQAVSITLNGAAVDISSLPRNRLAKFNLPLAE</sequence>
<dbReference type="PANTHER" id="PTHR34475:SF1">
    <property type="entry name" value="CYTOSKELETON PROTEIN RODZ"/>
    <property type="match status" value="1"/>
</dbReference>
<feature type="compositionally biased region" description="Polar residues" evidence="1">
    <location>
        <begin position="155"/>
        <end position="182"/>
    </location>
</feature>
<dbReference type="InterPro" id="IPR050400">
    <property type="entry name" value="Bact_Cytoskel_RodZ"/>
</dbReference>
<name>A0A0F4QQR3_9GAMM</name>
<dbReference type="RefSeq" id="WP_046005073.1">
    <property type="nucleotide sequence ID" value="NZ_JXYA01000023.1"/>
</dbReference>
<dbReference type="CDD" id="cd00093">
    <property type="entry name" value="HTH_XRE"/>
    <property type="match status" value="1"/>
</dbReference>
<evidence type="ECO:0000256" key="2">
    <source>
        <dbReference type="SAM" id="Phobius"/>
    </source>
</evidence>
<feature type="domain" description="Cytoskeleton protein RodZ-like C-terminal" evidence="3">
    <location>
        <begin position="260"/>
        <end position="330"/>
    </location>
</feature>
<evidence type="ECO:0000313" key="4">
    <source>
        <dbReference type="EMBL" id="KJZ08947.1"/>
    </source>
</evidence>
<evidence type="ECO:0000313" key="5">
    <source>
        <dbReference type="Proteomes" id="UP000033452"/>
    </source>
</evidence>
<keyword evidence="5" id="KW-1185">Reference proteome</keyword>
<protein>
    <submittedName>
        <fullName evidence="4">Transcriptional regulator</fullName>
    </submittedName>
</protein>
<evidence type="ECO:0000259" key="3">
    <source>
        <dbReference type="Pfam" id="PF13464"/>
    </source>
</evidence>
<feature type="region of interest" description="Disordered" evidence="1">
    <location>
        <begin position="155"/>
        <end position="236"/>
    </location>
</feature>